<dbReference type="EMBL" id="CP069042">
    <property type="protein sequence ID" value="QRD06211.1"/>
    <property type="molecule type" value="Genomic_DNA"/>
</dbReference>
<protein>
    <submittedName>
        <fullName evidence="2">Uncharacterized protein</fullName>
    </submittedName>
</protein>
<dbReference type="Proteomes" id="UP000663193">
    <property type="component" value="Chromosome 20"/>
</dbReference>
<proteinExistence type="predicted"/>
<dbReference type="KEGG" id="pno:SNOG_14773"/>
<feature type="compositionally biased region" description="Basic and acidic residues" evidence="1">
    <location>
        <begin position="10"/>
        <end position="23"/>
    </location>
</feature>
<dbReference type="VEuPathDB" id="FungiDB:JI435_147730"/>
<evidence type="ECO:0000256" key="1">
    <source>
        <dbReference type="SAM" id="MobiDB-lite"/>
    </source>
</evidence>
<organism evidence="2 3">
    <name type="scientific">Phaeosphaeria nodorum (strain SN15 / ATCC MYA-4574 / FGSC 10173)</name>
    <name type="common">Glume blotch fungus</name>
    <name type="synonym">Parastagonospora nodorum</name>
    <dbReference type="NCBI Taxonomy" id="321614"/>
    <lineage>
        <taxon>Eukaryota</taxon>
        <taxon>Fungi</taxon>
        <taxon>Dikarya</taxon>
        <taxon>Ascomycota</taxon>
        <taxon>Pezizomycotina</taxon>
        <taxon>Dothideomycetes</taxon>
        <taxon>Pleosporomycetidae</taxon>
        <taxon>Pleosporales</taxon>
        <taxon>Pleosporineae</taxon>
        <taxon>Phaeosphaeriaceae</taxon>
        <taxon>Parastagonospora</taxon>
    </lineage>
</organism>
<name>A0A7U2NQ02_PHANO</name>
<dbReference type="RefSeq" id="XP_001804956.1">
    <property type="nucleotide sequence ID" value="XM_001804904.1"/>
</dbReference>
<evidence type="ECO:0000313" key="2">
    <source>
        <dbReference type="EMBL" id="QRD06211.1"/>
    </source>
</evidence>
<sequence>MSNKTSVLLDTRRNNKAAGRETYRNPGLSKASDATNSTSDRLKDKAGSWSVRPWWNPLWAVPRQLDKSNWDKAFGPHFTVGIF</sequence>
<keyword evidence="3" id="KW-1185">Reference proteome</keyword>
<feature type="region of interest" description="Disordered" evidence="1">
    <location>
        <begin position="1"/>
        <end position="47"/>
    </location>
</feature>
<gene>
    <name evidence="2" type="ORF">JI435_147730</name>
</gene>
<dbReference type="AlphaFoldDB" id="A0A7U2NQ02"/>
<reference evidence="3" key="1">
    <citation type="journal article" date="2021" name="BMC Genomics">
        <title>Chromosome-level genome assembly and manually-curated proteome of model necrotroph Parastagonospora nodorum Sn15 reveals a genome-wide trove of candidate effector homologs, and redundancy of virulence-related functions within an accessory chromosome.</title>
        <authorList>
            <person name="Bertazzoni S."/>
            <person name="Jones D.A.B."/>
            <person name="Phan H.T."/>
            <person name="Tan K.-C."/>
            <person name="Hane J.K."/>
        </authorList>
    </citation>
    <scope>NUCLEOTIDE SEQUENCE [LARGE SCALE GENOMIC DNA]</scope>
    <source>
        <strain evidence="3">SN15 / ATCC MYA-4574 / FGSC 10173)</strain>
    </source>
</reference>
<evidence type="ECO:0000313" key="3">
    <source>
        <dbReference type="Proteomes" id="UP000663193"/>
    </source>
</evidence>
<accession>A0A7U2NQ02</accession>